<keyword evidence="2" id="KW-0964">Secreted</keyword>
<dbReference type="SUPFAM" id="SSF51126">
    <property type="entry name" value="Pectin lyase-like"/>
    <property type="match status" value="1"/>
</dbReference>
<evidence type="ECO:0000256" key="1">
    <source>
        <dbReference type="ARBA" id="ARBA00004613"/>
    </source>
</evidence>
<dbReference type="PANTHER" id="PTHR38340:SF1">
    <property type="entry name" value="S-LAYER PROTEIN"/>
    <property type="match status" value="1"/>
</dbReference>
<dbReference type="InterPro" id="IPR001343">
    <property type="entry name" value="Hemolysn_Ca-bd"/>
</dbReference>
<dbReference type="Pfam" id="PF00353">
    <property type="entry name" value="HemolysinCabind"/>
    <property type="match status" value="1"/>
</dbReference>
<gene>
    <name evidence="4" type="ORF">HJG44_06300</name>
</gene>
<name>A0A849I2Z1_9HYPH</name>
<dbReference type="InterPro" id="IPR018511">
    <property type="entry name" value="Hemolysin-typ_Ca-bd_CS"/>
</dbReference>
<dbReference type="SUPFAM" id="SSF51120">
    <property type="entry name" value="beta-Roll"/>
    <property type="match status" value="1"/>
</dbReference>
<reference evidence="4 5" key="1">
    <citation type="submission" date="2020-04" db="EMBL/GenBank/DDBJ databases">
        <title>Enterovirga sp. isolate from soil.</title>
        <authorList>
            <person name="Chea S."/>
            <person name="Kim D.-U."/>
        </authorList>
    </citation>
    <scope>NUCLEOTIDE SEQUENCE [LARGE SCALE GENOMIC DNA]</scope>
    <source>
        <strain evidence="4 5">DB1703</strain>
    </source>
</reference>
<dbReference type="InterPro" id="IPR012334">
    <property type="entry name" value="Pectin_lyas_fold"/>
</dbReference>
<dbReference type="Gene3D" id="2.160.20.10">
    <property type="entry name" value="Single-stranded right-handed beta-helix, Pectin lyase-like"/>
    <property type="match status" value="1"/>
</dbReference>
<dbReference type="PROSITE" id="PS00330">
    <property type="entry name" value="HEMOLYSIN_CALCIUM"/>
    <property type="match status" value="3"/>
</dbReference>
<feature type="compositionally biased region" description="Low complexity" evidence="3">
    <location>
        <begin position="340"/>
        <end position="362"/>
    </location>
</feature>
<protein>
    <submittedName>
        <fullName evidence="4">Hemolysin</fullName>
    </submittedName>
</protein>
<dbReference type="GO" id="GO:0005576">
    <property type="term" value="C:extracellular region"/>
    <property type="evidence" value="ECO:0007669"/>
    <property type="project" value="UniProtKB-SubCell"/>
</dbReference>
<dbReference type="PRINTS" id="PR00313">
    <property type="entry name" value="CABNDNGRPT"/>
</dbReference>
<dbReference type="Proteomes" id="UP000564885">
    <property type="component" value="Unassembled WGS sequence"/>
</dbReference>
<keyword evidence="5" id="KW-1185">Reference proteome</keyword>
<evidence type="ECO:0000313" key="4">
    <source>
        <dbReference type="EMBL" id="NNM72004.1"/>
    </source>
</evidence>
<dbReference type="EMBL" id="JABEPP010000002">
    <property type="protein sequence ID" value="NNM72004.1"/>
    <property type="molecule type" value="Genomic_DNA"/>
</dbReference>
<dbReference type="InterPro" id="IPR011049">
    <property type="entry name" value="Serralysin-like_metalloprot_C"/>
</dbReference>
<accession>A0A849I2Z1</accession>
<evidence type="ECO:0000256" key="2">
    <source>
        <dbReference type="ARBA" id="ARBA00022525"/>
    </source>
</evidence>
<comment type="subcellular location">
    <subcellularLocation>
        <location evidence="1">Secreted</location>
    </subcellularLocation>
</comment>
<proteinExistence type="predicted"/>
<comment type="caution">
    <text evidence="4">The sequence shown here is derived from an EMBL/GenBank/DDBJ whole genome shotgun (WGS) entry which is preliminary data.</text>
</comment>
<dbReference type="InterPro" id="IPR006626">
    <property type="entry name" value="PbH1"/>
</dbReference>
<dbReference type="Gene3D" id="2.150.10.10">
    <property type="entry name" value="Serralysin-like metalloprotease, C-terminal"/>
    <property type="match status" value="1"/>
</dbReference>
<dbReference type="AlphaFoldDB" id="A0A849I2Z1"/>
<sequence>MAVTPAGLTYTTAPIATTHDGQIIENLDIWVESGVPITVNHDNVVIRNVIVHHANGNAIEADDVRNLTISDSQIINTSPPTGSGGEQQETTGINAVDVTGLRIDHVRLENSEVGIYVGNSPGAQLSFIEGYNMQGPYPAGQLVQFFNSPNSSLTDFYNYNDPNKSHPEDNISVINSANVTIARGVIDGNNSPSGAGVMFEGNSEGGRVTDVTTIHMGNGAFSSYSNDVTFTNVRSFDNIDASQGGRGESLSNALIFNSAGENVTYVNATYTNPGNPQNIAWDESGDSMQITEARGATPGPHIQNVFDWTETGDASAIYVSSTTGAPVGGAPAQPAPTTPAAPATPELPSTPGVPSTPSVPSAPAAPQPRPPASTTGSDLNGNSRANTLTGTSAGEKIDGGGGNDKLFGLAGNDSIWGGTGSDRIDGGAGTDHIWGGRGSDTFVFKAGNGVDWIEDFAARGREQDRIEVDNDLFANFKALMAAAKNVDGNVVIQIGADQLVLEGVHTSHLSSGDFLFV</sequence>
<organism evidence="4 5">
    <name type="scientific">Enterovirga aerilata</name>
    <dbReference type="NCBI Taxonomy" id="2730920"/>
    <lineage>
        <taxon>Bacteria</taxon>
        <taxon>Pseudomonadati</taxon>
        <taxon>Pseudomonadota</taxon>
        <taxon>Alphaproteobacteria</taxon>
        <taxon>Hyphomicrobiales</taxon>
        <taxon>Methylobacteriaceae</taxon>
        <taxon>Enterovirga</taxon>
    </lineage>
</organism>
<dbReference type="PANTHER" id="PTHR38340">
    <property type="entry name" value="S-LAYER PROTEIN"/>
    <property type="match status" value="1"/>
</dbReference>
<evidence type="ECO:0000256" key="3">
    <source>
        <dbReference type="SAM" id="MobiDB-lite"/>
    </source>
</evidence>
<dbReference type="InterPro" id="IPR011050">
    <property type="entry name" value="Pectin_lyase_fold/virulence"/>
</dbReference>
<dbReference type="GO" id="GO:0005509">
    <property type="term" value="F:calcium ion binding"/>
    <property type="evidence" value="ECO:0007669"/>
    <property type="project" value="InterPro"/>
</dbReference>
<dbReference type="InterPro" id="IPR050557">
    <property type="entry name" value="RTX_toxin/Mannuronan_C5-epim"/>
</dbReference>
<dbReference type="SMART" id="SM00710">
    <property type="entry name" value="PbH1"/>
    <property type="match status" value="7"/>
</dbReference>
<feature type="compositionally biased region" description="Polar residues" evidence="3">
    <location>
        <begin position="376"/>
        <end position="392"/>
    </location>
</feature>
<feature type="region of interest" description="Disordered" evidence="3">
    <location>
        <begin position="325"/>
        <end position="401"/>
    </location>
</feature>
<evidence type="ECO:0000313" key="5">
    <source>
        <dbReference type="Proteomes" id="UP000564885"/>
    </source>
</evidence>